<dbReference type="EMBL" id="NPDZ01000004">
    <property type="protein sequence ID" value="PJZ73694.1"/>
    <property type="molecule type" value="Genomic_DNA"/>
</dbReference>
<gene>
    <name evidence="1" type="ORF">CH360_09810</name>
    <name evidence="2" type="ORF">CH373_08665</name>
</gene>
<accession>A0A2M9ZNT1</accession>
<reference evidence="3 4" key="1">
    <citation type="submission" date="2017-07" db="EMBL/GenBank/DDBJ databases">
        <title>Leptospira spp. isolated from tropical soils.</title>
        <authorList>
            <person name="Thibeaux R."/>
            <person name="Iraola G."/>
            <person name="Ferres I."/>
            <person name="Bierque E."/>
            <person name="Girault D."/>
            <person name="Soupe-Gilbert M.-E."/>
            <person name="Picardeau M."/>
            <person name="Goarant C."/>
        </authorList>
    </citation>
    <scope>NUCLEOTIDE SEQUENCE [LARGE SCALE GENOMIC DNA]</scope>
    <source>
        <strain evidence="2 4">FH1-B-B1</strain>
        <strain evidence="1 3">FH1-B-C1</strain>
    </source>
</reference>
<evidence type="ECO:0000313" key="2">
    <source>
        <dbReference type="EMBL" id="PJZ73694.1"/>
    </source>
</evidence>
<organism evidence="2 4">
    <name type="scientific">Leptospira perolatii</name>
    <dbReference type="NCBI Taxonomy" id="2023191"/>
    <lineage>
        <taxon>Bacteria</taxon>
        <taxon>Pseudomonadati</taxon>
        <taxon>Spirochaetota</taxon>
        <taxon>Spirochaetia</taxon>
        <taxon>Leptospirales</taxon>
        <taxon>Leptospiraceae</taxon>
        <taxon>Leptospira</taxon>
    </lineage>
</organism>
<dbReference type="AlphaFoldDB" id="A0A2M9ZNT1"/>
<dbReference type="OrthoDB" id="329207at2"/>
<name>A0A2M9ZNT1_9LEPT</name>
<dbReference type="NCBIfam" id="NF047809">
    <property type="entry name" value="LIC12806_lipo"/>
    <property type="match status" value="1"/>
</dbReference>
<evidence type="ECO:0000313" key="4">
    <source>
        <dbReference type="Proteomes" id="UP000231990"/>
    </source>
</evidence>
<evidence type="ECO:0000313" key="3">
    <source>
        <dbReference type="Proteomes" id="UP000231962"/>
    </source>
</evidence>
<dbReference type="EMBL" id="NPDY01000008">
    <property type="protein sequence ID" value="PJZ69687.1"/>
    <property type="molecule type" value="Genomic_DNA"/>
</dbReference>
<evidence type="ECO:0000313" key="1">
    <source>
        <dbReference type="EMBL" id="PJZ69687.1"/>
    </source>
</evidence>
<dbReference type="Proteomes" id="UP000231962">
    <property type="component" value="Unassembled WGS sequence"/>
</dbReference>
<keyword evidence="3" id="KW-1185">Reference proteome</keyword>
<comment type="caution">
    <text evidence="2">The sequence shown here is derived from an EMBL/GenBank/DDBJ whole genome shotgun (WGS) entry which is preliminary data.</text>
</comment>
<protein>
    <submittedName>
        <fullName evidence="2">Uncharacterized protein</fullName>
    </submittedName>
</protein>
<sequence length="120" mass="13626">MQPVPPEAGTFCDPVSKTNVCVQFDFRNGTVLYEGKQFALKSSSILNYSFSIGEKTIEVEMRNENRAILIGTDGSQKLLLRLKDKQVRKKQWARLWWKIKETLGLAPGEQDPHTSNPESN</sequence>
<dbReference type="Proteomes" id="UP000231990">
    <property type="component" value="Unassembled WGS sequence"/>
</dbReference>
<proteinExistence type="predicted"/>